<reference evidence="1 2" key="1">
    <citation type="journal article" date="2016" name="Nat. Commun.">
        <title>Thousands of microbial genomes shed light on interconnected biogeochemical processes in an aquifer system.</title>
        <authorList>
            <person name="Anantharaman K."/>
            <person name="Brown C.T."/>
            <person name="Hug L.A."/>
            <person name="Sharon I."/>
            <person name="Castelle C.J."/>
            <person name="Probst A.J."/>
            <person name="Thomas B.C."/>
            <person name="Singh A."/>
            <person name="Wilkins M.J."/>
            <person name="Karaoz U."/>
            <person name="Brodie E.L."/>
            <person name="Williams K.H."/>
            <person name="Hubbard S.S."/>
            <person name="Banfield J.F."/>
        </authorList>
    </citation>
    <scope>NUCLEOTIDE SEQUENCE [LARGE SCALE GENOMIC DNA]</scope>
</reference>
<dbReference type="AlphaFoldDB" id="A0A1G2DHX3"/>
<name>A0A1G2DHX3_9BACT</name>
<evidence type="ECO:0000313" key="2">
    <source>
        <dbReference type="Proteomes" id="UP000178636"/>
    </source>
</evidence>
<dbReference type="EMBL" id="MHLO01000018">
    <property type="protein sequence ID" value="OGZ12470.1"/>
    <property type="molecule type" value="Genomic_DNA"/>
</dbReference>
<gene>
    <name evidence="1" type="ORF">A3C93_04815</name>
</gene>
<comment type="caution">
    <text evidence="1">The sequence shown here is derived from an EMBL/GenBank/DDBJ whole genome shotgun (WGS) entry which is preliminary data.</text>
</comment>
<proteinExistence type="predicted"/>
<dbReference type="Proteomes" id="UP000178636">
    <property type="component" value="Unassembled WGS sequence"/>
</dbReference>
<sequence>MILYELNDIPRCTKKGELAEGSKVLLQTFARLDITAKSFVKLTQHIDMPSTKISEHFLSPHENEQNCIKYTREPQKGKNSGFGTGAF</sequence>
<accession>A0A1G2DHX3</accession>
<organism evidence="1 2">
    <name type="scientific">Candidatus Lloydbacteria bacterium RIFCSPHIGHO2_02_FULL_54_17</name>
    <dbReference type="NCBI Taxonomy" id="1798664"/>
    <lineage>
        <taxon>Bacteria</taxon>
        <taxon>Candidatus Lloydiibacteriota</taxon>
    </lineage>
</organism>
<evidence type="ECO:0000313" key="1">
    <source>
        <dbReference type="EMBL" id="OGZ12470.1"/>
    </source>
</evidence>
<protein>
    <submittedName>
        <fullName evidence="1">Uncharacterized protein</fullName>
    </submittedName>
</protein>